<gene>
    <name evidence="3" type="ORF">SADUNF_Sadunf10G0190400</name>
</gene>
<keyword evidence="2" id="KW-1133">Transmembrane helix</keyword>
<feature type="compositionally biased region" description="Polar residues" evidence="1">
    <location>
        <begin position="1254"/>
        <end position="1263"/>
    </location>
</feature>
<evidence type="ECO:0000313" key="4">
    <source>
        <dbReference type="Proteomes" id="UP000657918"/>
    </source>
</evidence>
<evidence type="ECO:0000313" key="3">
    <source>
        <dbReference type="EMBL" id="KAF9675042.1"/>
    </source>
</evidence>
<feature type="compositionally biased region" description="Basic residues" evidence="1">
    <location>
        <begin position="1357"/>
        <end position="1369"/>
    </location>
</feature>
<keyword evidence="2" id="KW-0472">Membrane</keyword>
<dbReference type="GO" id="GO:0005635">
    <property type="term" value="C:nuclear envelope"/>
    <property type="evidence" value="ECO:0007669"/>
    <property type="project" value="TreeGrafter"/>
</dbReference>
<dbReference type="GO" id="GO:0071763">
    <property type="term" value="P:nuclear membrane organization"/>
    <property type="evidence" value="ECO:0007669"/>
    <property type="project" value="TreeGrafter"/>
</dbReference>
<dbReference type="EMBL" id="JADGMS010000010">
    <property type="protein sequence ID" value="KAF9675042.1"/>
    <property type="molecule type" value="Genomic_DNA"/>
</dbReference>
<reference evidence="3 4" key="1">
    <citation type="submission" date="2020-10" db="EMBL/GenBank/DDBJ databases">
        <title>Plant Genome Project.</title>
        <authorList>
            <person name="Zhang R.-G."/>
        </authorList>
    </citation>
    <scope>NUCLEOTIDE SEQUENCE [LARGE SCALE GENOMIC DNA]</scope>
    <source>
        <strain evidence="3">FAFU-HL-1</strain>
        <tissue evidence="3">Leaf</tissue>
    </source>
</reference>
<dbReference type="PANTHER" id="PTHR33416:SF20">
    <property type="entry name" value="NUCLEAR PORE COMPLEX PROTEIN NUP1"/>
    <property type="match status" value="1"/>
</dbReference>
<dbReference type="GO" id="GO:0016973">
    <property type="term" value="P:poly(A)+ mRNA export from nucleus"/>
    <property type="evidence" value="ECO:0007669"/>
    <property type="project" value="TreeGrafter"/>
</dbReference>
<feature type="region of interest" description="Disordered" evidence="1">
    <location>
        <begin position="821"/>
        <end position="848"/>
    </location>
</feature>
<feature type="compositionally biased region" description="Low complexity" evidence="1">
    <location>
        <begin position="821"/>
        <end position="835"/>
    </location>
</feature>
<protein>
    <recommendedName>
        <fullName evidence="5">Nuclear pore complex protein NUP1</fullName>
    </recommendedName>
</protein>
<evidence type="ECO:0000256" key="1">
    <source>
        <dbReference type="SAM" id="MobiDB-lite"/>
    </source>
</evidence>
<feature type="region of interest" description="Disordered" evidence="1">
    <location>
        <begin position="771"/>
        <end position="804"/>
    </location>
</feature>
<feature type="compositionally biased region" description="Polar residues" evidence="1">
    <location>
        <begin position="342"/>
        <end position="354"/>
    </location>
</feature>
<dbReference type="Proteomes" id="UP000657918">
    <property type="component" value="Unassembled WGS sequence"/>
</dbReference>
<feature type="region of interest" description="Disordered" evidence="1">
    <location>
        <begin position="903"/>
        <end position="932"/>
    </location>
</feature>
<feature type="compositionally biased region" description="Basic residues" evidence="1">
    <location>
        <begin position="23"/>
        <end position="33"/>
    </location>
</feature>
<feature type="transmembrane region" description="Helical" evidence="2">
    <location>
        <begin position="116"/>
        <end position="137"/>
    </location>
</feature>
<accession>A0A835JS53</accession>
<keyword evidence="2" id="KW-0812">Transmembrane</keyword>
<dbReference type="PANTHER" id="PTHR33416">
    <property type="entry name" value="NUCLEAR PORE COMPLEX PROTEIN NUP1"/>
    <property type="match status" value="1"/>
</dbReference>
<feature type="region of interest" description="Disordered" evidence="1">
    <location>
        <begin position="332"/>
        <end position="357"/>
    </location>
</feature>
<proteinExistence type="predicted"/>
<feature type="compositionally biased region" description="Low complexity" evidence="1">
    <location>
        <begin position="903"/>
        <end position="912"/>
    </location>
</feature>
<feature type="region of interest" description="Disordered" evidence="1">
    <location>
        <begin position="584"/>
        <end position="603"/>
    </location>
</feature>
<feature type="region of interest" description="Disordered" evidence="1">
    <location>
        <begin position="1225"/>
        <end position="1369"/>
    </location>
</feature>
<sequence>MAEEATTRGSNERPYEEGGGYGKFRKRPLRRRTQTTPYDRPATAIRNPSGSGNGWLSKLVDPAQRLIASGAQRLFASFFRKRLPAPPVVAPPSKTPETERKTEDNRGVMDKQKGTFSTLIFILVSMALDCVVGSEVLRRMSIVKIAMKRKYMSAFSIIKHEIDRLTALLQSKTVDFPTGNEEKKSEEIVSQAMVSQGKKELSITSVDNGFDGRRFDSIPIVSSSVLEEDVGSPTELAKSYMRSRPLKVSPTMPESHGQALRENPSILTSHTFTPKSPMISIAPHSSGRVGFPENGFVTPRSRGRSAIYSMARTPYSRVHATNGLQGTGMASDAFAGSSSSSQNTWENNRFSGSKQGALKRRSSILDNDMGSVGPIRRIRQKSNLLPMSGTLSIRGNGMGSNAAHRLTITEKPILVGELLKDNGSSKVHGISFTPVPSKSSEMASKILQQLDVLVSSREKSPAKLSPSMLRGQALRSLEDVDSSKFLEIVNDNKKLDAKHNTLLPDAGESVFKMKGKIEENGPSKSILSYDKSASTVNGMDATSSMKDGVAGVKTTAFPVMSTIVQPPQQKKRAFQMNAHEDFLEVDDDNDNDDHLNGTASGMLAERREKIGSKLVERKTIGAEAIVVEKSPVHAEANSPSTSTLNQKNAQVDRSMIGEKSISFTFPATPLPAITDKQAVVNQKLASISDEGALPNDSNASPQIFSSEKVTLPKEQNGTSQTFHFSTKTGDKVAPFAFSSPVPSDPSVSKLGLSSYAKPEGFSIIPVATEVVTGDPGSDKTEDKSNLKAEGSFRAPENAPSISTSSTGSLFSFGITSNSSSLNNGSLDSSTSSYSSPIPPPLSSNFTGQNSSSISANIVASSSINATTTAFEMENFDRNSNFSISAAAPSLTAAPIFKFGSVPSTSVSTAPSTNETTEVKTKEPSFGNPTSAPLGGTSCAITGTAGSIFGGTCSGITNAGNNIYGETPAASSKGNNQTIEVKTKEPSLGNPTSAPLGGTSCAITSTAGTIFGGTCSGITNAGNNIFGETPAASSKGNGFFGSTFPAVTSSGSNVLNSNSSAVTSTGSGPFSFNAGNSTSAATSQSQGFNPFSAGNAQISAAETGLGTATQTMPMQFSSPASNPFALTASTAFSSGSPTFGSSTSKLFSSGATFGLTSSTSSSEPVSASSFASPASTAFSSNWQASKSMGFSTSSSTTPFAFGATSSAVASSSASVGFAPSVSSGSPFPFSSPASTTPSESVFGNPNPGFRFGSSPPGNNDQMSVEDSMAEDTVQATTPPVPSFFQPAAPGPIFGFSTATPGGNQFTSTGSSGASPFQFESQPNLAAPQNPPFQASGSLEFNARGSFSLGAGGGDKSGRKIVKVKKTQRKR</sequence>
<keyword evidence="4" id="KW-1185">Reference proteome</keyword>
<comment type="caution">
    <text evidence="3">The sequence shown here is derived from an EMBL/GenBank/DDBJ whole genome shotgun (WGS) entry which is preliminary data.</text>
</comment>
<feature type="compositionally biased region" description="Polar residues" evidence="1">
    <location>
        <begin position="1295"/>
        <end position="1322"/>
    </location>
</feature>
<feature type="region of interest" description="Disordered" evidence="1">
    <location>
        <begin position="1"/>
        <end position="53"/>
    </location>
</feature>
<evidence type="ECO:0008006" key="5">
    <source>
        <dbReference type="Google" id="ProtNLM"/>
    </source>
</evidence>
<feature type="compositionally biased region" description="Low complexity" evidence="1">
    <location>
        <begin position="1225"/>
        <end position="1237"/>
    </location>
</feature>
<dbReference type="OrthoDB" id="653468at2759"/>
<name>A0A835JS53_9ROSI</name>
<organism evidence="3 4">
    <name type="scientific">Salix dunnii</name>
    <dbReference type="NCBI Taxonomy" id="1413687"/>
    <lineage>
        <taxon>Eukaryota</taxon>
        <taxon>Viridiplantae</taxon>
        <taxon>Streptophyta</taxon>
        <taxon>Embryophyta</taxon>
        <taxon>Tracheophyta</taxon>
        <taxon>Spermatophyta</taxon>
        <taxon>Magnoliopsida</taxon>
        <taxon>eudicotyledons</taxon>
        <taxon>Gunneridae</taxon>
        <taxon>Pentapetalae</taxon>
        <taxon>rosids</taxon>
        <taxon>fabids</taxon>
        <taxon>Malpighiales</taxon>
        <taxon>Salicaceae</taxon>
        <taxon>Saliceae</taxon>
        <taxon>Salix</taxon>
    </lineage>
</organism>
<evidence type="ECO:0000256" key="2">
    <source>
        <dbReference type="SAM" id="Phobius"/>
    </source>
</evidence>
<feature type="compositionally biased region" description="Basic and acidic residues" evidence="1">
    <location>
        <begin position="776"/>
        <end position="786"/>
    </location>
</feature>